<dbReference type="Gene3D" id="3.40.50.300">
    <property type="entry name" value="P-loop containing nucleotide triphosphate hydrolases"/>
    <property type="match status" value="1"/>
</dbReference>
<feature type="non-terminal residue" evidence="2">
    <location>
        <position position="144"/>
    </location>
</feature>
<dbReference type="EMBL" id="BARS01006155">
    <property type="protein sequence ID" value="GAF83846.1"/>
    <property type="molecule type" value="Genomic_DNA"/>
</dbReference>
<reference evidence="2" key="1">
    <citation type="journal article" date="2014" name="Front. Microbiol.">
        <title>High frequency of phylogenetically diverse reductive dehalogenase-homologous genes in deep subseafloor sedimentary metagenomes.</title>
        <authorList>
            <person name="Kawai M."/>
            <person name="Futagami T."/>
            <person name="Toyoda A."/>
            <person name="Takaki Y."/>
            <person name="Nishi S."/>
            <person name="Hori S."/>
            <person name="Arai W."/>
            <person name="Tsubouchi T."/>
            <person name="Morono Y."/>
            <person name="Uchiyama I."/>
            <person name="Ito T."/>
            <person name="Fujiyama A."/>
            <person name="Inagaki F."/>
            <person name="Takami H."/>
        </authorList>
    </citation>
    <scope>NUCLEOTIDE SEQUENCE</scope>
    <source>
        <strain evidence="2">Expedition CK06-06</strain>
    </source>
</reference>
<comment type="caution">
    <text evidence="2">The sequence shown here is derived from an EMBL/GenBank/DDBJ whole genome shotgun (WGS) entry which is preliminary data.</text>
</comment>
<feature type="transmembrane region" description="Helical" evidence="1">
    <location>
        <begin position="33"/>
        <end position="55"/>
    </location>
</feature>
<keyword evidence="1" id="KW-1133">Transmembrane helix</keyword>
<protein>
    <submittedName>
        <fullName evidence="2">Uncharacterized protein</fullName>
    </submittedName>
</protein>
<keyword evidence="1" id="KW-0472">Membrane</keyword>
<dbReference type="InterPro" id="IPR027417">
    <property type="entry name" value="P-loop_NTPase"/>
</dbReference>
<proteinExistence type="predicted"/>
<sequence length="144" mass="15550">MNLQDIIQQIKDAVNSALYKCGLPSLGEMHAKLILIALAVATVGVVALVLVLRILKKRKLKKSISINLDDSEAPLAQKTRGNYDIIVRRINQAPKKCKSILFASLEPAALPVTVPVNTAVGLAKGKKSCLLIDLDLDRDAVTRA</sequence>
<name>X0T934_9ZZZZ</name>
<gene>
    <name evidence="2" type="ORF">S01H1_12034</name>
</gene>
<evidence type="ECO:0000313" key="2">
    <source>
        <dbReference type="EMBL" id="GAF83846.1"/>
    </source>
</evidence>
<keyword evidence="1" id="KW-0812">Transmembrane</keyword>
<evidence type="ECO:0000256" key="1">
    <source>
        <dbReference type="SAM" id="Phobius"/>
    </source>
</evidence>
<dbReference type="AlphaFoldDB" id="X0T934"/>
<organism evidence="2">
    <name type="scientific">marine sediment metagenome</name>
    <dbReference type="NCBI Taxonomy" id="412755"/>
    <lineage>
        <taxon>unclassified sequences</taxon>
        <taxon>metagenomes</taxon>
        <taxon>ecological metagenomes</taxon>
    </lineage>
</organism>
<accession>X0T934</accession>